<evidence type="ECO:0000313" key="2">
    <source>
        <dbReference type="EMBL" id="BBB33396.1"/>
    </source>
</evidence>
<name>A0A7R6PQC8_9BACT</name>
<dbReference type="KEGG" id="thyd:TTHT_1945"/>
<dbReference type="RefSeq" id="WP_201327703.1">
    <property type="nucleotide sequence ID" value="NZ_AP017470.1"/>
</dbReference>
<organism evidence="2 3">
    <name type="scientific">Thermotomaculum hydrothermale</name>
    <dbReference type="NCBI Taxonomy" id="981385"/>
    <lineage>
        <taxon>Bacteria</taxon>
        <taxon>Pseudomonadati</taxon>
        <taxon>Acidobacteriota</taxon>
        <taxon>Holophagae</taxon>
        <taxon>Thermotomaculales</taxon>
        <taxon>Thermotomaculaceae</taxon>
        <taxon>Thermotomaculum</taxon>
    </lineage>
</organism>
<feature type="transmembrane region" description="Helical" evidence="1">
    <location>
        <begin position="34"/>
        <end position="53"/>
    </location>
</feature>
<evidence type="ECO:0000313" key="3">
    <source>
        <dbReference type="Proteomes" id="UP000595564"/>
    </source>
</evidence>
<proteinExistence type="predicted"/>
<protein>
    <submittedName>
        <fullName evidence="2">Uncharacterized protein</fullName>
    </submittedName>
</protein>
<keyword evidence="1" id="KW-0472">Membrane</keyword>
<keyword evidence="1" id="KW-0812">Transmembrane</keyword>
<dbReference type="EMBL" id="AP017470">
    <property type="protein sequence ID" value="BBB33396.1"/>
    <property type="molecule type" value="Genomic_DNA"/>
</dbReference>
<sequence>MKNILKFDVNLKKIIVYFFLLLIAPPVPKLLTSKIFKIEAAVLIVGLFLLLFIQKRKKIKFQKSFLKIFYFYFALLLYGVFLGVLYNNDFYVILKDFFFFSVPFFTFFC</sequence>
<keyword evidence="3" id="KW-1185">Reference proteome</keyword>
<evidence type="ECO:0000256" key="1">
    <source>
        <dbReference type="SAM" id="Phobius"/>
    </source>
</evidence>
<dbReference type="Proteomes" id="UP000595564">
    <property type="component" value="Chromosome"/>
</dbReference>
<feature type="transmembrane region" description="Helical" evidence="1">
    <location>
        <begin position="12"/>
        <end position="28"/>
    </location>
</feature>
<gene>
    <name evidence="2" type="ORF">TTHT_1945</name>
</gene>
<keyword evidence="1" id="KW-1133">Transmembrane helix</keyword>
<reference evidence="2 3" key="1">
    <citation type="journal article" date="2012" name="Extremophiles">
        <title>Thermotomaculum hydrothermale gen. nov., sp. nov., a novel heterotrophic thermophile within the phylum Acidobacteria from a deep-sea hydrothermal vent chimney in the Southern Okinawa Trough.</title>
        <authorList>
            <person name="Izumi H."/>
            <person name="Nunoura T."/>
            <person name="Miyazaki M."/>
            <person name="Mino S."/>
            <person name="Toki T."/>
            <person name="Takai K."/>
            <person name="Sako Y."/>
            <person name="Sawabe T."/>
            <person name="Nakagawa S."/>
        </authorList>
    </citation>
    <scope>NUCLEOTIDE SEQUENCE [LARGE SCALE GENOMIC DNA]</scope>
    <source>
        <strain evidence="2 3">AC55</strain>
    </source>
</reference>
<feature type="transmembrane region" description="Helical" evidence="1">
    <location>
        <begin position="65"/>
        <end position="84"/>
    </location>
</feature>
<accession>A0A7R6PQC8</accession>
<dbReference type="AlphaFoldDB" id="A0A7R6PQC8"/>